<reference evidence="3 4" key="1">
    <citation type="submission" date="2024-06" db="EMBL/GenBank/DDBJ databases">
        <title>Novosphingobium rhizovicinus M1R2S20.</title>
        <authorList>
            <person name="Sun J.-Q."/>
        </authorList>
    </citation>
    <scope>NUCLEOTIDE SEQUENCE [LARGE SCALE GENOMIC DNA]</scope>
    <source>
        <strain evidence="3 4">M1R2S20</strain>
    </source>
</reference>
<feature type="domain" description="N-acetylmuramidase" evidence="2">
    <location>
        <begin position="28"/>
        <end position="191"/>
    </location>
</feature>
<dbReference type="InterPro" id="IPR002477">
    <property type="entry name" value="Peptidoglycan-bd-like"/>
</dbReference>
<proteinExistence type="predicted"/>
<dbReference type="Pfam" id="PF11860">
    <property type="entry name" value="Muramidase"/>
    <property type="match status" value="1"/>
</dbReference>
<dbReference type="RefSeq" id="WP_367773953.1">
    <property type="nucleotide sequence ID" value="NZ_JBFNXR010000048.1"/>
</dbReference>
<gene>
    <name evidence="3" type="ORF">ABUH87_12015</name>
</gene>
<evidence type="ECO:0000313" key="4">
    <source>
        <dbReference type="Proteomes" id="UP001556118"/>
    </source>
</evidence>
<comment type="caution">
    <text evidence="3">The sequence shown here is derived from an EMBL/GenBank/DDBJ whole genome shotgun (WGS) entry which is preliminary data.</text>
</comment>
<dbReference type="InterPro" id="IPR036366">
    <property type="entry name" value="PGBDSf"/>
</dbReference>
<dbReference type="Proteomes" id="UP001556118">
    <property type="component" value="Unassembled WGS sequence"/>
</dbReference>
<dbReference type="InterPro" id="IPR024408">
    <property type="entry name" value="Muramidase"/>
</dbReference>
<dbReference type="Pfam" id="PF01471">
    <property type="entry name" value="PG_binding_1"/>
    <property type="match status" value="1"/>
</dbReference>
<dbReference type="InterPro" id="IPR036365">
    <property type="entry name" value="PGBD-like_sf"/>
</dbReference>
<feature type="domain" description="Peptidoglycan binding-like" evidence="1">
    <location>
        <begin position="219"/>
        <end position="256"/>
    </location>
</feature>
<evidence type="ECO:0000259" key="1">
    <source>
        <dbReference type="Pfam" id="PF01471"/>
    </source>
</evidence>
<dbReference type="SUPFAM" id="SSF47090">
    <property type="entry name" value="PGBD-like"/>
    <property type="match status" value="1"/>
</dbReference>
<sequence length="258" mass="27735">MRDEFTGNPAPLEISDYVAAARELGCSVAALRAVAHVESAGSGFLPNRRPKILFERHIFHRRTRGEHSAAHPHISSARPGAYLGGAREYERLHAAMALNRTVALESASWGKFQIMGFNHALCGHEDVESFVAGMVAGEGPQLATFTAFLKSAGLADELRRCDWAGFARGYNGPAYAAHAYDRKIGSAHARFLEEECARPLLKLGDQGDHVAQLQTLLGARADGAFGPLTLQAVLALQKRNGISADGIVGPVTWARLLA</sequence>
<protein>
    <submittedName>
        <fullName evidence="3">N-acetylmuramidase domain-containing protein</fullName>
    </submittedName>
</protein>
<evidence type="ECO:0000313" key="3">
    <source>
        <dbReference type="EMBL" id="MEW9855865.1"/>
    </source>
</evidence>
<keyword evidence="4" id="KW-1185">Reference proteome</keyword>
<dbReference type="EMBL" id="JBFNXR010000048">
    <property type="protein sequence ID" value="MEW9855865.1"/>
    <property type="molecule type" value="Genomic_DNA"/>
</dbReference>
<evidence type="ECO:0000259" key="2">
    <source>
        <dbReference type="Pfam" id="PF11860"/>
    </source>
</evidence>
<name>A0ABV3RD23_9SPHN</name>
<dbReference type="Gene3D" id="1.10.101.10">
    <property type="entry name" value="PGBD-like superfamily/PGBD"/>
    <property type="match status" value="1"/>
</dbReference>
<accession>A0ABV3RD23</accession>
<organism evidence="3 4">
    <name type="scientific">Novosphingobium rhizovicinum</name>
    <dbReference type="NCBI Taxonomy" id="3228928"/>
    <lineage>
        <taxon>Bacteria</taxon>
        <taxon>Pseudomonadati</taxon>
        <taxon>Pseudomonadota</taxon>
        <taxon>Alphaproteobacteria</taxon>
        <taxon>Sphingomonadales</taxon>
        <taxon>Sphingomonadaceae</taxon>
        <taxon>Novosphingobium</taxon>
    </lineage>
</organism>